<organism evidence="1">
    <name type="scientific">Anguilla anguilla</name>
    <name type="common">European freshwater eel</name>
    <name type="synonym">Muraena anguilla</name>
    <dbReference type="NCBI Taxonomy" id="7936"/>
    <lineage>
        <taxon>Eukaryota</taxon>
        <taxon>Metazoa</taxon>
        <taxon>Chordata</taxon>
        <taxon>Craniata</taxon>
        <taxon>Vertebrata</taxon>
        <taxon>Euteleostomi</taxon>
        <taxon>Actinopterygii</taxon>
        <taxon>Neopterygii</taxon>
        <taxon>Teleostei</taxon>
        <taxon>Anguilliformes</taxon>
        <taxon>Anguillidae</taxon>
        <taxon>Anguilla</taxon>
    </lineage>
</organism>
<name>A0A0E9R6P2_ANGAN</name>
<accession>A0A0E9R6P2</accession>
<proteinExistence type="predicted"/>
<sequence length="60" mass="7138">MNPQFSPMCQKCQISVGTYTHCIWSSPKIQVYWMDILQDMVKNLWCGFAYEPSLFRVKMQ</sequence>
<evidence type="ECO:0000313" key="1">
    <source>
        <dbReference type="EMBL" id="JAH24437.1"/>
    </source>
</evidence>
<dbReference type="AlphaFoldDB" id="A0A0E9R6P2"/>
<reference evidence="1" key="1">
    <citation type="submission" date="2014-11" db="EMBL/GenBank/DDBJ databases">
        <authorList>
            <person name="Amaro Gonzalez C."/>
        </authorList>
    </citation>
    <scope>NUCLEOTIDE SEQUENCE</scope>
</reference>
<protein>
    <submittedName>
        <fullName evidence="1">Uncharacterized protein</fullName>
    </submittedName>
</protein>
<dbReference type="EMBL" id="GBXM01084140">
    <property type="protein sequence ID" value="JAH24437.1"/>
    <property type="molecule type" value="Transcribed_RNA"/>
</dbReference>
<reference evidence="1" key="2">
    <citation type="journal article" date="2015" name="Fish Shellfish Immunol.">
        <title>Early steps in the European eel (Anguilla anguilla)-Vibrio vulnificus interaction in the gills: Role of the RtxA13 toxin.</title>
        <authorList>
            <person name="Callol A."/>
            <person name="Pajuelo D."/>
            <person name="Ebbesson L."/>
            <person name="Teles M."/>
            <person name="MacKenzie S."/>
            <person name="Amaro C."/>
        </authorList>
    </citation>
    <scope>NUCLEOTIDE SEQUENCE</scope>
</reference>